<sequence length="223" mass="25427">MSTDISTESSHQETKHLINTNLSRVQEIMSTMRRRASLSEKCEEETASLWIENESLQLSFPTIPEEEIYNICSHEQDHKNLVCDLQNSKLNEEFDLACKESGGKVMPFDLKVDNDCFSLRRNNVGEEQTFTSFLKLGTCAGPSCRPLNFQELIQNTLNDAMKCDIEMKASQRDAESFPFMITLMMGTTMFLGLMFMWNKLNAAQKSKLSSEDKAFVVRNGFMA</sequence>
<keyword evidence="3" id="KW-1185">Reference proteome</keyword>
<organism evidence="2 3">
    <name type="scientific">Chaetoceros tenuissimus</name>
    <dbReference type="NCBI Taxonomy" id="426638"/>
    <lineage>
        <taxon>Eukaryota</taxon>
        <taxon>Sar</taxon>
        <taxon>Stramenopiles</taxon>
        <taxon>Ochrophyta</taxon>
        <taxon>Bacillariophyta</taxon>
        <taxon>Coscinodiscophyceae</taxon>
        <taxon>Chaetocerotophycidae</taxon>
        <taxon>Chaetocerotales</taxon>
        <taxon>Chaetocerotaceae</taxon>
        <taxon>Chaetoceros</taxon>
    </lineage>
</organism>
<proteinExistence type="predicted"/>
<protein>
    <submittedName>
        <fullName evidence="2">Uncharacterized protein</fullName>
    </submittedName>
</protein>
<accession>A0AAD3D8F5</accession>
<dbReference type="AlphaFoldDB" id="A0AAD3D8F5"/>
<keyword evidence="1" id="KW-0472">Membrane</keyword>
<evidence type="ECO:0000313" key="2">
    <source>
        <dbReference type="EMBL" id="GFH59653.1"/>
    </source>
</evidence>
<evidence type="ECO:0000256" key="1">
    <source>
        <dbReference type="SAM" id="Phobius"/>
    </source>
</evidence>
<reference evidence="2 3" key="1">
    <citation type="journal article" date="2021" name="Sci. Rep.">
        <title>The genome of the diatom Chaetoceros tenuissimus carries an ancient integrated fragment of an extant virus.</title>
        <authorList>
            <person name="Hongo Y."/>
            <person name="Kimura K."/>
            <person name="Takaki Y."/>
            <person name="Yoshida Y."/>
            <person name="Baba S."/>
            <person name="Kobayashi G."/>
            <person name="Nagasaki K."/>
            <person name="Hano T."/>
            <person name="Tomaru Y."/>
        </authorList>
    </citation>
    <scope>NUCLEOTIDE SEQUENCE [LARGE SCALE GENOMIC DNA]</scope>
    <source>
        <strain evidence="2 3">NIES-3715</strain>
    </source>
</reference>
<dbReference type="Proteomes" id="UP001054902">
    <property type="component" value="Unassembled WGS sequence"/>
</dbReference>
<feature type="transmembrane region" description="Helical" evidence="1">
    <location>
        <begin position="177"/>
        <end position="197"/>
    </location>
</feature>
<keyword evidence="1" id="KW-0812">Transmembrane</keyword>
<name>A0AAD3D8F5_9STRA</name>
<dbReference type="EMBL" id="BLLK01000069">
    <property type="protein sequence ID" value="GFH59653.1"/>
    <property type="molecule type" value="Genomic_DNA"/>
</dbReference>
<evidence type="ECO:0000313" key="3">
    <source>
        <dbReference type="Proteomes" id="UP001054902"/>
    </source>
</evidence>
<comment type="caution">
    <text evidence="2">The sequence shown here is derived from an EMBL/GenBank/DDBJ whole genome shotgun (WGS) entry which is preliminary data.</text>
</comment>
<gene>
    <name evidence="2" type="ORF">CTEN210_16129</name>
</gene>
<keyword evidence="1" id="KW-1133">Transmembrane helix</keyword>